<reference evidence="1 2" key="1">
    <citation type="journal article" date="2017" name="Genome Announc.">
        <title>Draft Genome Sequence of a Sporulating and Motile Strain of Lachnotalea glycerini Isolated from Water in Quebec City, Canada.</title>
        <authorList>
            <person name="Maheux A.F."/>
            <person name="Boudreau D.K."/>
            <person name="Berube E."/>
            <person name="Boissinot M."/>
            <person name="Raymond F."/>
            <person name="Brodeur S."/>
            <person name="Corbeil J."/>
            <person name="Isabel S."/>
            <person name="Omar R.F."/>
            <person name="Bergeron M.G."/>
        </authorList>
    </citation>
    <scope>NUCLEOTIDE SEQUENCE [LARGE SCALE GENOMIC DNA]</scope>
    <source>
        <strain evidence="1 2">CCRI-19302</strain>
    </source>
</reference>
<keyword evidence="2" id="KW-1185">Reference proteome</keyword>
<dbReference type="Proteomes" id="UP000216411">
    <property type="component" value="Unassembled WGS sequence"/>
</dbReference>
<sequence length="80" mass="9181">MTVKEKISKKKVRLEMYYTAEETILGGAQSYSMGTRSLTRANLAEIRNMISVLEDEIQELENLEKGKKPRKAFAVVPRDF</sequence>
<organism evidence="1 2">
    <name type="scientific">Lachnotalea glycerini</name>
    <dbReference type="NCBI Taxonomy" id="1763509"/>
    <lineage>
        <taxon>Bacteria</taxon>
        <taxon>Bacillati</taxon>
        <taxon>Bacillota</taxon>
        <taxon>Clostridia</taxon>
        <taxon>Lachnospirales</taxon>
        <taxon>Lachnospiraceae</taxon>
        <taxon>Lachnotalea</taxon>
    </lineage>
</organism>
<accession>A0A371J7K6</accession>
<proteinExistence type="predicted"/>
<comment type="caution">
    <text evidence="1">The sequence shown here is derived from an EMBL/GenBank/DDBJ whole genome shotgun (WGS) entry which is preliminary data.</text>
</comment>
<dbReference type="Pfam" id="PF19645">
    <property type="entry name" value="DUF6148"/>
    <property type="match status" value="1"/>
</dbReference>
<dbReference type="EMBL" id="NOKA02000079">
    <property type="protein sequence ID" value="RDY28646.1"/>
    <property type="molecule type" value="Genomic_DNA"/>
</dbReference>
<dbReference type="InterPro" id="IPR046146">
    <property type="entry name" value="DUF6148"/>
</dbReference>
<protein>
    <submittedName>
        <fullName evidence="1">Uncharacterized protein</fullName>
    </submittedName>
</protein>
<dbReference type="OrthoDB" id="80936at2"/>
<name>A0A371J7K6_9FIRM</name>
<dbReference type="AlphaFoldDB" id="A0A371J7K6"/>
<evidence type="ECO:0000313" key="1">
    <source>
        <dbReference type="EMBL" id="RDY28646.1"/>
    </source>
</evidence>
<dbReference type="RefSeq" id="WP_094375907.1">
    <property type="nucleotide sequence ID" value="NZ_NOKA02000079.1"/>
</dbReference>
<gene>
    <name evidence="1" type="ORF">CG710_019250</name>
</gene>
<evidence type="ECO:0000313" key="2">
    <source>
        <dbReference type="Proteomes" id="UP000216411"/>
    </source>
</evidence>